<comment type="cofactor">
    <cofactor evidence="15 17">
        <name>[4Fe-4S] cluster</name>
        <dbReference type="ChEBI" id="CHEBI:49883"/>
    </cofactor>
    <text evidence="15 17">Binds 1 [4Fe-4S] cluster. The cluster is coordinated with 3 cysteines and an exchangeable S-adenosyl-L-methionine.</text>
</comment>
<comment type="caution">
    <text evidence="19">The sequence shown here is derived from an EMBL/GenBank/DDBJ whole genome shotgun (WGS) entry which is preliminary data.</text>
</comment>
<dbReference type="GO" id="GO:0046872">
    <property type="term" value="F:metal ion binding"/>
    <property type="evidence" value="ECO:0007669"/>
    <property type="project" value="UniProtKB-KW"/>
</dbReference>
<feature type="binding site" evidence="16">
    <location>
        <position position="327"/>
    </location>
    <ligand>
        <name>S-adenosyl-L-methionine</name>
        <dbReference type="ChEBI" id="CHEBI:59789"/>
        <label>1</label>
    </ligand>
</feature>
<feature type="binding site" evidence="16">
    <location>
        <position position="110"/>
    </location>
    <ligand>
        <name>S-adenosyl-L-methionine</name>
        <dbReference type="ChEBI" id="CHEBI:59789"/>
        <label>1</label>
    </ligand>
</feature>
<keyword evidence="7 15" id="KW-0949">S-adenosyl-L-methionine</keyword>
<evidence type="ECO:0000256" key="1">
    <source>
        <dbReference type="ARBA" id="ARBA00004496"/>
    </source>
</evidence>
<feature type="domain" description="Radical SAM core" evidence="18">
    <location>
        <begin position="44"/>
        <end position="285"/>
    </location>
</feature>
<dbReference type="SUPFAM" id="SSF102114">
    <property type="entry name" value="Radical SAM enzymes"/>
    <property type="match status" value="1"/>
</dbReference>
<keyword evidence="20" id="KW-1185">Reference proteome</keyword>
<name>A0A2U2B570_9BACT</name>
<dbReference type="GO" id="GO:0051539">
    <property type="term" value="F:4 iron, 4 sulfur cluster binding"/>
    <property type="evidence" value="ECO:0007669"/>
    <property type="project" value="UniProtKB-KW"/>
</dbReference>
<feature type="binding site" evidence="16">
    <location>
        <position position="240"/>
    </location>
    <ligand>
        <name>S-adenosyl-L-methionine</name>
        <dbReference type="ChEBI" id="CHEBI:59789"/>
        <label>2</label>
    </ligand>
</feature>
<dbReference type="InterPro" id="IPR004558">
    <property type="entry name" value="Coprogen_oxidase_HemN"/>
</dbReference>
<dbReference type="SFLD" id="SFLDS00029">
    <property type="entry name" value="Radical_SAM"/>
    <property type="match status" value="1"/>
</dbReference>
<evidence type="ECO:0000256" key="17">
    <source>
        <dbReference type="PIRSR" id="PIRSR000167-2"/>
    </source>
</evidence>
<evidence type="ECO:0000313" key="20">
    <source>
        <dbReference type="Proteomes" id="UP000244956"/>
    </source>
</evidence>
<dbReference type="Gene3D" id="1.10.10.920">
    <property type="match status" value="1"/>
</dbReference>
<feature type="binding site" evidence="16">
    <location>
        <position position="143"/>
    </location>
    <ligand>
        <name>S-adenosyl-L-methionine</name>
        <dbReference type="ChEBI" id="CHEBI:59789"/>
        <label>1</label>
    </ligand>
</feature>
<evidence type="ECO:0000256" key="12">
    <source>
        <dbReference type="ARBA" id="ARBA00023244"/>
    </source>
</evidence>
<feature type="binding site" evidence="16">
    <location>
        <position position="206"/>
    </location>
    <ligand>
        <name>S-adenosyl-L-methionine</name>
        <dbReference type="ChEBI" id="CHEBI:59789"/>
        <label>2</label>
    </ligand>
</feature>
<keyword evidence="9 15" id="KW-0560">Oxidoreductase</keyword>
<dbReference type="PIRSF" id="PIRSF000167">
    <property type="entry name" value="HemN"/>
    <property type="match status" value="1"/>
</dbReference>
<dbReference type="RefSeq" id="WP_109265579.1">
    <property type="nucleotide sequence ID" value="NZ_QEWP01000017.1"/>
</dbReference>
<dbReference type="CDD" id="cd01335">
    <property type="entry name" value="Radical_SAM"/>
    <property type="match status" value="1"/>
</dbReference>
<dbReference type="InterPro" id="IPR023404">
    <property type="entry name" value="rSAM_horseshoe"/>
</dbReference>
<keyword evidence="11 15" id="KW-0411">Iron-sulfur</keyword>
<evidence type="ECO:0000256" key="16">
    <source>
        <dbReference type="PIRSR" id="PIRSR000167-1"/>
    </source>
</evidence>
<feature type="binding site" evidence="17">
    <location>
        <position position="63"/>
    </location>
    <ligand>
        <name>[4Fe-4S] cluster</name>
        <dbReference type="ChEBI" id="CHEBI:49883"/>
        <note>4Fe-4S-S-AdoMet</note>
    </ligand>
</feature>
<evidence type="ECO:0000256" key="5">
    <source>
        <dbReference type="ARBA" id="ARBA00022485"/>
    </source>
</evidence>
<feature type="binding site" evidence="16">
    <location>
        <position position="170"/>
    </location>
    <ligand>
        <name>S-adenosyl-L-methionine</name>
        <dbReference type="ChEBI" id="CHEBI:59789"/>
        <label>2</label>
    </ligand>
</feature>
<feature type="binding site" evidence="16">
    <location>
        <begin position="65"/>
        <end position="67"/>
    </location>
    <ligand>
        <name>S-adenosyl-L-methionine</name>
        <dbReference type="ChEBI" id="CHEBI:59789"/>
        <label>2</label>
    </ligand>
</feature>
<evidence type="ECO:0000256" key="3">
    <source>
        <dbReference type="ARBA" id="ARBA00005493"/>
    </source>
</evidence>
<dbReference type="GO" id="GO:0005737">
    <property type="term" value="C:cytoplasm"/>
    <property type="evidence" value="ECO:0007669"/>
    <property type="project" value="UniProtKB-SubCell"/>
</dbReference>
<proteinExistence type="inferred from homology"/>
<feature type="binding site" evidence="16">
    <location>
        <position position="182"/>
    </location>
    <ligand>
        <name>S-adenosyl-L-methionine</name>
        <dbReference type="ChEBI" id="CHEBI:59789"/>
        <label>2</label>
    </ligand>
</feature>
<dbReference type="InterPro" id="IPR034505">
    <property type="entry name" value="Coproporphyrinogen-III_oxidase"/>
</dbReference>
<dbReference type="EMBL" id="QEWP01000017">
    <property type="protein sequence ID" value="PWD98228.1"/>
    <property type="molecule type" value="Genomic_DNA"/>
</dbReference>
<feature type="binding site" evidence="17">
    <location>
        <position position="59"/>
    </location>
    <ligand>
        <name>[4Fe-4S] cluster</name>
        <dbReference type="ChEBI" id="CHEBI:49883"/>
        <note>4Fe-4S-S-AdoMet</note>
    </ligand>
</feature>
<comment type="subunit">
    <text evidence="4">Monomer.</text>
</comment>
<dbReference type="EC" id="1.3.98.3" evidence="15"/>
<evidence type="ECO:0000313" key="19">
    <source>
        <dbReference type="EMBL" id="PWD98228.1"/>
    </source>
</evidence>
<keyword evidence="6 15" id="KW-0963">Cytoplasm</keyword>
<dbReference type="GO" id="GO:0051989">
    <property type="term" value="F:coproporphyrinogen dehydrogenase activity"/>
    <property type="evidence" value="ECO:0007669"/>
    <property type="project" value="UniProtKB-EC"/>
</dbReference>
<gene>
    <name evidence="19" type="primary">hemN</name>
    <name evidence="19" type="ORF">DDZ16_16460</name>
</gene>
<evidence type="ECO:0000256" key="4">
    <source>
        <dbReference type="ARBA" id="ARBA00011245"/>
    </source>
</evidence>
<dbReference type="InterPro" id="IPR006638">
    <property type="entry name" value="Elp3/MiaA/NifB-like_rSAM"/>
</dbReference>
<evidence type="ECO:0000256" key="7">
    <source>
        <dbReference type="ARBA" id="ARBA00022691"/>
    </source>
</evidence>
<protein>
    <recommendedName>
        <fullName evidence="15">Coproporphyrinogen-III oxidase</fullName>
        <ecNumber evidence="15">1.3.98.3</ecNumber>
    </recommendedName>
</protein>
<dbReference type="PANTHER" id="PTHR13932:SF6">
    <property type="entry name" value="OXYGEN-INDEPENDENT COPROPORPHYRINOGEN III OXIDASE"/>
    <property type="match status" value="1"/>
</dbReference>
<dbReference type="OrthoDB" id="9808022at2"/>
<dbReference type="SFLD" id="SFLDG01065">
    <property type="entry name" value="anaerobic_coproporphyrinogen-I"/>
    <property type="match status" value="1"/>
</dbReference>
<dbReference type="GO" id="GO:0006782">
    <property type="term" value="P:protoporphyrinogen IX biosynthetic process"/>
    <property type="evidence" value="ECO:0007669"/>
    <property type="project" value="UniProtKB-UniPathway"/>
</dbReference>
<evidence type="ECO:0000256" key="6">
    <source>
        <dbReference type="ARBA" id="ARBA00022490"/>
    </source>
</evidence>
<keyword evidence="5 15" id="KW-0004">4Fe-4S</keyword>
<evidence type="ECO:0000259" key="18">
    <source>
        <dbReference type="PROSITE" id="PS51918"/>
    </source>
</evidence>
<evidence type="ECO:0000256" key="9">
    <source>
        <dbReference type="ARBA" id="ARBA00023002"/>
    </source>
</evidence>
<accession>A0A2U2B570</accession>
<feature type="binding site" evidence="17">
    <location>
        <position position="66"/>
    </location>
    <ligand>
        <name>[4Fe-4S] cluster</name>
        <dbReference type="ChEBI" id="CHEBI:49883"/>
        <note>4Fe-4S-S-AdoMet</note>
    </ligand>
</feature>
<dbReference type="Pfam" id="PF04055">
    <property type="entry name" value="Radical_SAM"/>
    <property type="match status" value="1"/>
</dbReference>
<evidence type="ECO:0000256" key="14">
    <source>
        <dbReference type="ARBA" id="ARBA00048321"/>
    </source>
</evidence>
<comment type="subcellular location">
    <subcellularLocation>
        <location evidence="1 15">Cytoplasm</location>
    </subcellularLocation>
</comment>
<dbReference type="Gene3D" id="3.80.30.20">
    <property type="entry name" value="tm_1862 like domain"/>
    <property type="match status" value="1"/>
</dbReference>
<comment type="function">
    <text evidence="13">Involved in the heme biosynthesis. Catalyzes the anaerobic oxidative decarboxylation of propionate groups of rings A and B of coproporphyrinogen III to yield the vinyl groups in protoporphyrinogen IX.</text>
</comment>
<feature type="binding site" evidence="16">
    <location>
        <position position="53"/>
    </location>
    <ligand>
        <name>S-adenosyl-L-methionine</name>
        <dbReference type="ChEBI" id="CHEBI:59789"/>
        <label>1</label>
    </ligand>
</feature>
<evidence type="ECO:0000256" key="15">
    <source>
        <dbReference type="PIRNR" id="PIRNR000167"/>
    </source>
</evidence>
<keyword evidence="8 15" id="KW-0479">Metal-binding</keyword>
<evidence type="ECO:0000256" key="11">
    <source>
        <dbReference type="ARBA" id="ARBA00023014"/>
    </source>
</evidence>
<comment type="similarity">
    <text evidence="3 15">Belongs to the anaerobic coproporphyrinogen-III oxidase family.</text>
</comment>
<dbReference type="PROSITE" id="PS51918">
    <property type="entry name" value="RADICAL_SAM"/>
    <property type="match status" value="1"/>
</dbReference>
<evidence type="ECO:0000256" key="8">
    <source>
        <dbReference type="ARBA" id="ARBA00022723"/>
    </source>
</evidence>
<keyword evidence="10 15" id="KW-0408">Iron</keyword>
<evidence type="ECO:0000256" key="10">
    <source>
        <dbReference type="ARBA" id="ARBA00023004"/>
    </source>
</evidence>
<keyword evidence="12 15" id="KW-0627">Porphyrin biosynthesis</keyword>
<dbReference type="Proteomes" id="UP000244956">
    <property type="component" value="Unassembled WGS sequence"/>
</dbReference>
<evidence type="ECO:0000256" key="13">
    <source>
        <dbReference type="ARBA" id="ARBA00024295"/>
    </source>
</evidence>
<dbReference type="NCBIfam" id="TIGR00538">
    <property type="entry name" value="hemN"/>
    <property type="match status" value="1"/>
</dbReference>
<feature type="binding site" evidence="16">
    <location>
        <begin position="111"/>
        <end position="112"/>
    </location>
    <ligand>
        <name>S-adenosyl-L-methionine</name>
        <dbReference type="ChEBI" id="CHEBI:59789"/>
        <label>2</label>
    </ligand>
</feature>
<dbReference type="UniPathway" id="UPA00251">
    <property type="reaction ID" value="UER00323"/>
</dbReference>
<dbReference type="PANTHER" id="PTHR13932">
    <property type="entry name" value="COPROPORPHYRINIGEN III OXIDASE"/>
    <property type="match status" value="1"/>
</dbReference>
<evidence type="ECO:0000256" key="2">
    <source>
        <dbReference type="ARBA" id="ARBA00004785"/>
    </source>
</evidence>
<reference evidence="19 20" key="1">
    <citation type="submission" date="2018-05" db="EMBL/GenBank/DDBJ databases">
        <title>Marinilabilia rubrum sp. nov., isolated from saltern sediment.</title>
        <authorList>
            <person name="Zhang R."/>
        </authorList>
    </citation>
    <scope>NUCLEOTIDE SEQUENCE [LARGE SCALE GENOMIC DNA]</scope>
    <source>
        <strain evidence="19 20">WTE16</strain>
    </source>
</reference>
<comment type="pathway">
    <text evidence="2 15">Porphyrin-containing compound metabolism; protoporphyrin-IX biosynthesis; protoporphyrinogen-IX from coproporphyrinogen-III (AdoMet route): step 1/1.</text>
</comment>
<dbReference type="GO" id="GO:0004109">
    <property type="term" value="F:coproporphyrinogen oxidase activity"/>
    <property type="evidence" value="ECO:0007669"/>
    <property type="project" value="InterPro"/>
</dbReference>
<dbReference type="InterPro" id="IPR058240">
    <property type="entry name" value="rSAM_sf"/>
</dbReference>
<comment type="catalytic activity">
    <reaction evidence="14 15">
        <text>coproporphyrinogen III + 2 S-adenosyl-L-methionine = protoporphyrinogen IX + 2 5'-deoxyadenosine + 2 L-methionine + 2 CO2</text>
        <dbReference type="Rhea" id="RHEA:15425"/>
        <dbReference type="ChEBI" id="CHEBI:16526"/>
        <dbReference type="ChEBI" id="CHEBI:17319"/>
        <dbReference type="ChEBI" id="CHEBI:57307"/>
        <dbReference type="ChEBI" id="CHEBI:57309"/>
        <dbReference type="ChEBI" id="CHEBI:57844"/>
        <dbReference type="ChEBI" id="CHEBI:59789"/>
        <dbReference type="EC" id="1.3.98.3"/>
    </reaction>
</comment>
<dbReference type="InterPro" id="IPR007197">
    <property type="entry name" value="rSAM"/>
</dbReference>
<organism evidence="19 20">
    <name type="scientific">Marinilabilia rubra</name>
    <dbReference type="NCBI Taxonomy" id="2162893"/>
    <lineage>
        <taxon>Bacteria</taxon>
        <taxon>Pseudomonadati</taxon>
        <taxon>Bacteroidota</taxon>
        <taxon>Bacteroidia</taxon>
        <taxon>Marinilabiliales</taxon>
        <taxon>Marinilabiliaceae</taxon>
        <taxon>Marinilabilia</taxon>
    </lineage>
</organism>
<dbReference type="AlphaFoldDB" id="A0A2U2B570"/>
<sequence length="456" mass="52249">MIDKTLLDKYNLPLPRYTSYPPATFFNEEFTASDYIKAVEESNYEQPRAISLYLHIPFCTQLCFYCGCNTHISRNNTLYEDYIDALIREITLVAEHIDLSRRVTQIHWGGGTPNALNMDQVDRIMDAIYKHFQTDQNTEIAMECNPAYLTEEYIDRLLKKGFNRISLGIQDFDKKILLAVNREPSAMPISQIINLFRAGDASVNLDFIYGLPYQTPESFTKSIEQAIEARPDRIVTFSYAHVPWVKSHQKTLEKNGIPGPDEKMKMFESGRKAMLQAGYISIGMDHFALPEDQLSVALKNRTLHRNFQGYCTRETTGQVYAFGMSAISQLHNAYAQNTKNIPRYIEAIKNGSLPIEKGYRTDETDVAVREVINEVMCNNRLNWQEVASRINKTADELKSITGFNPEQLKPLADDELVTFDKIEINVTEKGRFLIRNIAALFDPKLKTAKKQFSKTI</sequence>
<dbReference type="SMART" id="SM00729">
    <property type="entry name" value="Elp3"/>
    <property type="match status" value="1"/>
</dbReference>